<evidence type="ECO:0000256" key="3">
    <source>
        <dbReference type="SAM" id="MobiDB-lite"/>
    </source>
</evidence>
<gene>
    <name evidence="5" type="ORF">EHS25_003254</name>
</gene>
<feature type="signal peptide" evidence="4">
    <location>
        <begin position="1"/>
        <end position="20"/>
    </location>
</feature>
<keyword evidence="4" id="KW-0732">Signal</keyword>
<feature type="chain" id="PRO_5019421457" evidence="4">
    <location>
        <begin position="21"/>
        <end position="297"/>
    </location>
</feature>
<dbReference type="GO" id="GO:0033897">
    <property type="term" value="F:ribonuclease T2 activity"/>
    <property type="evidence" value="ECO:0007669"/>
    <property type="project" value="InterPro"/>
</dbReference>
<protein>
    <submittedName>
        <fullName evidence="5">Uncharacterized protein</fullName>
    </submittedName>
</protein>
<evidence type="ECO:0000256" key="4">
    <source>
        <dbReference type="SAM" id="SignalP"/>
    </source>
</evidence>
<feature type="region of interest" description="Disordered" evidence="3">
    <location>
        <begin position="214"/>
        <end position="297"/>
    </location>
</feature>
<feature type="compositionally biased region" description="Basic and acidic residues" evidence="3">
    <location>
        <begin position="276"/>
        <end position="297"/>
    </location>
</feature>
<comment type="similarity">
    <text evidence="1 2">Belongs to the RNase T2 family.</text>
</comment>
<dbReference type="Gene3D" id="3.90.730.10">
    <property type="entry name" value="Ribonuclease T2-like"/>
    <property type="match status" value="1"/>
</dbReference>
<dbReference type="InterPro" id="IPR001568">
    <property type="entry name" value="RNase_T2-like"/>
</dbReference>
<name>A0A427Y8F9_9TREE</name>
<dbReference type="SUPFAM" id="SSF55895">
    <property type="entry name" value="Ribonuclease Rh-like"/>
    <property type="match status" value="1"/>
</dbReference>
<dbReference type="InterPro" id="IPR036430">
    <property type="entry name" value="RNase_T2-like_sf"/>
</dbReference>
<evidence type="ECO:0000256" key="2">
    <source>
        <dbReference type="RuleBase" id="RU004328"/>
    </source>
</evidence>
<dbReference type="AlphaFoldDB" id="A0A427Y8F9"/>
<evidence type="ECO:0000256" key="1">
    <source>
        <dbReference type="ARBA" id="ARBA00007469"/>
    </source>
</evidence>
<evidence type="ECO:0000313" key="6">
    <source>
        <dbReference type="Proteomes" id="UP000279259"/>
    </source>
</evidence>
<sequence length="297" mass="32111">MLALPLSLLLIPALASSAAAAEGCPDPSLTSCSSSASSADACCVLNPGGLVLFSQRFEPDVGGDMGSWGIDTLEVIDCKTNEPLAKPYYAKAYSHEEIGSFCLRDPLFGGEQGFERAEADWAQSEVGEGVEELWERSWSSAGRYVSTLAPECMIGKPRGVEVPMYFLALQRLHHSLPTAKLLADADITPSADTTYSLSELVAALAFNDHKPMIPPSTTVHAPTPTPKWDPLHRPQPRPITLSHDESRLYDYGAQDDVAGGRHAGKGSVKKLGFFKQADEEREKGDDGSDKQYVRDEL</sequence>
<dbReference type="EMBL" id="RSCD01000017">
    <property type="protein sequence ID" value="RSH87345.1"/>
    <property type="molecule type" value="Genomic_DNA"/>
</dbReference>
<keyword evidence="6" id="KW-1185">Reference proteome</keyword>
<dbReference type="Pfam" id="PF00445">
    <property type="entry name" value="Ribonuclease_T2"/>
    <property type="match status" value="1"/>
</dbReference>
<reference evidence="5 6" key="1">
    <citation type="submission" date="2018-11" db="EMBL/GenBank/DDBJ databases">
        <title>Genome sequence of Saitozyma podzolica DSM 27192.</title>
        <authorList>
            <person name="Aliyu H."/>
            <person name="Gorte O."/>
            <person name="Ochsenreither K."/>
        </authorList>
    </citation>
    <scope>NUCLEOTIDE SEQUENCE [LARGE SCALE GENOMIC DNA]</scope>
    <source>
        <strain evidence="5 6">DSM 27192</strain>
    </source>
</reference>
<organism evidence="5 6">
    <name type="scientific">Saitozyma podzolica</name>
    <dbReference type="NCBI Taxonomy" id="1890683"/>
    <lineage>
        <taxon>Eukaryota</taxon>
        <taxon>Fungi</taxon>
        <taxon>Dikarya</taxon>
        <taxon>Basidiomycota</taxon>
        <taxon>Agaricomycotina</taxon>
        <taxon>Tremellomycetes</taxon>
        <taxon>Tremellales</taxon>
        <taxon>Trimorphomycetaceae</taxon>
        <taxon>Saitozyma</taxon>
    </lineage>
</organism>
<dbReference type="GO" id="GO:0003723">
    <property type="term" value="F:RNA binding"/>
    <property type="evidence" value="ECO:0007669"/>
    <property type="project" value="InterPro"/>
</dbReference>
<evidence type="ECO:0000313" key="5">
    <source>
        <dbReference type="EMBL" id="RSH87345.1"/>
    </source>
</evidence>
<accession>A0A427Y8F9</accession>
<dbReference type="Proteomes" id="UP000279259">
    <property type="component" value="Unassembled WGS sequence"/>
</dbReference>
<proteinExistence type="inferred from homology"/>
<comment type="caution">
    <text evidence="5">The sequence shown here is derived from an EMBL/GenBank/DDBJ whole genome shotgun (WGS) entry which is preliminary data.</text>
</comment>
<dbReference type="OrthoDB" id="435754at2759"/>